<reference evidence="3 4" key="1">
    <citation type="journal article" date="2024" name="Nat. Commun.">
        <title>Phylogenomics reveals the evolutionary origins of lichenization in chlorophyte algae.</title>
        <authorList>
            <person name="Puginier C."/>
            <person name="Libourel C."/>
            <person name="Otte J."/>
            <person name="Skaloud P."/>
            <person name="Haon M."/>
            <person name="Grisel S."/>
            <person name="Petersen M."/>
            <person name="Berrin J.G."/>
            <person name="Delaux P.M."/>
            <person name="Dal Grande F."/>
            <person name="Keller J."/>
        </authorList>
    </citation>
    <scope>NUCLEOTIDE SEQUENCE [LARGE SCALE GENOMIC DNA]</scope>
    <source>
        <strain evidence="3 4">SAG 2043</strain>
    </source>
</reference>
<dbReference type="PANTHER" id="PTHR10696:SF54">
    <property type="entry name" value="FAMILY OXIDOREDUCTASE, PUTATIVE (AFU_ORTHOLOGUE AFUA_4G13850)-RELATED"/>
    <property type="match status" value="1"/>
</dbReference>
<organism evidence="3 4">
    <name type="scientific">[Myrmecia] bisecta</name>
    <dbReference type="NCBI Taxonomy" id="41462"/>
    <lineage>
        <taxon>Eukaryota</taxon>
        <taxon>Viridiplantae</taxon>
        <taxon>Chlorophyta</taxon>
        <taxon>core chlorophytes</taxon>
        <taxon>Trebouxiophyceae</taxon>
        <taxon>Trebouxiales</taxon>
        <taxon>Trebouxiaceae</taxon>
        <taxon>Myrmecia</taxon>
    </lineage>
</organism>
<dbReference type="PANTHER" id="PTHR10696">
    <property type="entry name" value="GAMMA-BUTYROBETAINE HYDROXYLASE-RELATED"/>
    <property type="match status" value="1"/>
</dbReference>
<proteinExistence type="predicted"/>
<feature type="domain" description="TauD/TfdA-like" evidence="2">
    <location>
        <begin position="52"/>
        <end position="302"/>
    </location>
</feature>
<dbReference type="Proteomes" id="UP001489004">
    <property type="component" value="Unassembled WGS sequence"/>
</dbReference>
<keyword evidence="1" id="KW-0560">Oxidoreductase</keyword>
<dbReference type="PROSITE" id="PS51257">
    <property type="entry name" value="PROKAR_LIPOPROTEIN"/>
    <property type="match status" value="1"/>
</dbReference>
<keyword evidence="4" id="KW-1185">Reference proteome</keyword>
<dbReference type="Gene3D" id="3.60.130.10">
    <property type="entry name" value="Clavaminate synthase-like"/>
    <property type="match status" value="1"/>
</dbReference>
<evidence type="ECO:0000259" key="2">
    <source>
        <dbReference type="Pfam" id="PF02668"/>
    </source>
</evidence>
<dbReference type="GO" id="GO:0016491">
    <property type="term" value="F:oxidoreductase activity"/>
    <property type="evidence" value="ECO:0007669"/>
    <property type="project" value="UniProtKB-KW"/>
</dbReference>
<dbReference type="EMBL" id="JALJOR010000011">
    <property type="protein sequence ID" value="KAK9809208.1"/>
    <property type="molecule type" value="Genomic_DNA"/>
</dbReference>
<evidence type="ECO:0000313" key="3">
    <source>
        <dbReference type="EMBL" id="KAK9809208.1"/>
    </source>
</evidence>
<evidence type="ECO:0000256" key="1">
    <source>
        <dbReference type="ARBA" id="ARBA00023002"/>
    </source>
</evidence>
<sequence length="358" mass="40056">MCLLKLTWRTSTCEELRASCHHTSTSSWSSCRFDPNQSASVTTRRDTMAVTKADFTLPTLGAKLDHIHQETINGIGFKVVRGLPVDRYSIEDAALAFWGLGTYFGAAMSQNKVGHLLGHVRDIGNDPAHPLSRPYTTRLPQPYHNDNSDIVALLCLKTAKSGGASSWCSSHTVHNEVLRRRPDLYKVLTEPIYQDRKDEIPAGKKPYYAMSVFHHYQGYLTVAGASFVEVVHRHEGVPPLSSIQREALDFLQEVAAEEGVRIDSVLQPGDISICNNVSVWHSRTAFEDHKEQDRKRHMLRLWLASPIGWPLPDIYEERWGSTEVGNRGFINCPGFTPNVSLDPFEAHLQRIAATAKAA</sequence>
<dbReference type="InterPro" id="IPR050411">
    <property type="entry name" value="AlphaKG_dependent_hydroxylases"/>
</dbReference>
<dbReference type="AlphaFoldDB" id="A0AAW1PH63"/>
<name>A0AAW1PH63_9CHLO</name>
<dbReference type="SUPFAM" id="SSF51197">
    <property type="entry name" value="Clavaminate synthase-like"/>
    <property type="match status" value="1"/>
</dbReference>
<gene>
    <name evidence="3" type="ORF">WJX72_011434</name>
</gene>
<comment type="caution">
    <text evidence="3">The sequence shown here is derived from an EMBL/GenBank/DDBJ whole genome shotgun (WGS) entry which is preliminary data.</text>
</comment>
<protein>
    <recommendedName>
        <fullName evidence="2">TauD/TfdA-like domain-containing protein</fullName>
    </recommendedName>
</protein>
<dbReference type="Pfam" id="PF02668">
    <property type="entry name" value="TauD"/>
    <property type="match status" value="1"/>
</dbReference>
<dbReference type="InterPro" id="IPR042098">
    <property type="entry name" value="TauD-like_sf"/>
</dbReference>
<evidence type="ECO:0000313" key="4">
    <source>
        <dbReference type="Proteomes" id="UP001489004"/>
    </source>
</evidence>
<dbReference type="InterPro" id="IPR003819">
    <property type="entry name" value="TauD/TfdA-like"/>
</dbReference>
<accession>A0AAW1PH63</accession>